<dbReference type="InterPro" id="IPR038717">
    <property type="entry name" value="Tc1-like_DDE_dom"/>
</dbReference>
<organism evidence="2 3">
    <name type="scientific">Mycena chlorophos</name>
    <name type="common">Agaric fungus</name>
    <name type="synonym">Agaricus chlorophos</name>
    <dbReference type="NCBI Taxonomy" id="658473"/>
    <lineage>
        <taxon>Eukaryota</taxon>
        <taxon>Fungi</taxon>
        <taxon>Dikarya</taxon>
        <taxon>Basidiomycota</taxon>
        <taxon>Agaricomycotina</taxon>
        <taxon>Agaricomycetes</taxon>
        <taxon>Agaricomycetidae</taxon>
        <taxon>Agaricales</taxon>
        <taxon>Marasmiineae</taxon>
        <taxon>Mycenaceae</taxon>
        <taxon>Mycena</taxon>
    </lineage>
</organism>
<name>A0ABQ0L2V3_MYCCL</name>
<dbReference type="Gene3D" id="3.30.420.10">
    <property type="entry name" value="Ribonuclease H-like superfamily/Ribonuclease H"/>
    <property type="match status" value="1"/>
</dbReference>
<evidence type="ECO:0000259" key="1">
    <source>
        <dbReference type="Pfam" id="PF13358"/>
    </source>
</evidence>
<protein>
    <recommendedName>
        <fullName evidence="1">Tc1-like transposase DDE domain-containing protein</fullName>
    </recommendedName>
</protein>
<feature type="domain" description="Tc1-like transposase DDE" evidence="1">
    <location>
        <begin position="164"/>
        <end position="269"/>
    </location>
</feature>
<dbReference type="InterPro" id="IPR036397">
    <property type="entry name" value="RNaseH_sf"/>
</dbReference>
<dbReference type="PANTHER" id="PTHR46564">
    <property type="entry name" value="TRANSPOSASE"/>
    <property type="match status" value="1"/>
</dbReference>
<dbReference type="InterPro" id="IPR009057">
    <property type="entry name" value="Homeodomain-like_sf"/>
</dbReference>
<sequence>MADLALPALSYHPSMYRKISLDLKECALDLWHAGWSLADIRYALRVSPASMYRWDELRDVFGQAENPNPLLRGWERIVSLAVLDAIRTVYHHEASVMLDELRWYLAIHHDVAISISALQATLERAGLTRKRLQKLAAERDEARRAEYRACIRNLNLFSGTGEEFVAVDESSKDNCTLSRIYGRSPIGTPAVSYEPFVRDTRYTLTAAITIEGYIAARVVEGSMNGYGFFDFIAEEVLPQMRPYPEPWSVLVLDNCRIHHNDLLMDVLNDAGA</sequence>
<gene>
    <name evidence="2" type="ORF">MCHLO_02974</name>
</gene>
<dbReference type="EMBL" id="DF841190">
    <property type="protein sequence ID" value="GAT45393.1"/>
    <property type="molecule type" value="Genomic_DNA"/>
</dbReference>
<evidence type="ECO:0000313" key="3">
    <source>
        <dbReference type="Proteomes" id="UP000815677"/>
    </source>
</evidence>
<accession>A0ABQ0L2V3</accession>
<dbReference type="SUPFAM" id="SSF46689">
    <property type="entry name" value="Homeodomain-like"/>
    <property type="match status" value="1"/>
</dbReference>
<keyword evidence="3" id="KW-1185">Reference proteome</keyword>
<reference evidence="2" key="1">
    <citation type="submission" date="2014-09" db="EMBL/GenBank/DDBJ databases">
        <title>Genome sequence of the luminous mushroom Mycena chlorophos for searching fungal bioluminescence genes.</title>
        <authorList>
            <person name="Tanaka Y."/>
            <person name="Kasuga D."/>
            <person name="Oba Y."/>
            <person name="Hase S."/>
            <person name="Sato K."/>
            <person name="Oba Y."/>
            <person name="Sakakibara Y."/>
        </authorList>
    </citation>
    <scope>NUCLEOTIDE SEQUENCE</scope>
</reference>
<evidence type="ECO:0000313" key="2">
    <source>
        <dbReference type="EMBL" id="GAT45393.1"/>
    </source>
</evidence>
<proteinExistence type="predicted"/>
<dbReference type="Pfam" id="PF13358">
    <property type="entry name" value="DDE_3"/>
    <property type="match status" value="1"/>
</dbReference>
<dbReference type="PANTHER" id="PTHR46564:SF1">
    <property type="entry name" value="TRANSPOSASE"/>
    <property type="match status" value="1"/>
</dbReference>
<dbReference type="Proteomes" id="UP000815677">
    <property type="component" value="Unassembled WGS sequence"/>
</dbReference>